<proteinExistence type="predicted"/>
<keyword evidence="2" id="KW-1185">Reference proteome</keyword>
<dbReference type="Proteomes" id="UP000244940">
    <property type="component" value="Unassembled WGS sequence"/>
</dbReference>
<dbReference type="GeneID" id="94363924"/>
<dbReference type="AlphaFoldDB" id="A0A2U2CG02"/>
<organism evidence="1 2">
    <name type="scientific">Pararhodobacter marinus</name>
    <dbReference type="NCBI Taxonomy" id="2184063"/>
    <lineage>
        <taxon>Bacteria</taxon>
        <taxon>Pseudomonadati</taxon>
        <taxon>Pseudomonadota</taxon>
        <taxon>Alphaproteobacteria</taxon>
        <taxon>Rhodobacterales</taxon>
        <taxon>Paracoccaceae</taxon>
        <taxon>Pararhodobacter</taxon>
    </lineage>
</organism>
<protein>
    <submittedName>
        <fullName evidence="1">Uncharacterized protein</fullName>
    </submittedName>
</protein>
<dbReference type="RefSeq" id="WP_109531894.1">
    <property type="nucleotide sequence ID" value="NZ_QEYD01000002.1"/>
</dbReference>
<evidence type="ECO:0000313" key="1">
    <source>
        <dbReference type="EMBL" id="PWE30816.1"/>
    </source>
</evidence>
<sequence>MHICETNSSVLCEQLRAAVADAPGTRLSVTNNERLVPDLYLSWDDSQGAVQCHRILSEGTLLDLNVMISGEPGWVSLNIELGTASFTPGATLIAILNAQAEGLGTIRPFIRTQGPEGWESTPDWRDTAFDWEADMGYDGVKILPCSVRDDAPLAIPEGFHTLVVPLPTESFRLTLKDLRMVVIA</sequence>
<dbReference type="OrthoDB" id="7863787at2"/>
<evidence type="ECO:0000313" key="2">
    <source>
        <dbReference type="Proteomes" id="UP000244940"/>
    </source>
</evidence>
<comment type="caution">
    <text evidence="1">The sequence shown here is derived from an EMBL/GenBank/DDBJ whole genome shotgun (WGS) entry which is preliminary data.</text>
</comment>
<name>A0A2U2CG02_9RHOB</name>
<gene>
    <name evidence="1" type="ORF">C4N9_03400</name>
</gene>
<accession>A0A2U2CG02</accession>
<reference evidence="1 2" key="1">
    <citation type="submission" date="2018-05" db="EMBL/GenBank/DDBJ databases">
        <title>Pararhodobacter marina sp. nov., isolated from deep-sea water of the Indian Ocean.</title>
        <authorList>
            <person name="Lai Q.Sr."/>
            <person name="Liu X."/>
            <person name="Shao Z."/>
        </authorList>
    </citation>
    <scope>NUCLEOTIDE SEQUENCE [LARGE SCALE GENOMIC DNA]</scope>
    <source>
        <strain evidence="1 2">CIC4N-9</strain>
    </source>
</reference>
<dbReference type="EMBL" id="QEYD01000002">
    <property type="protein sequence ID" value="PWE30816.1"/>
    <property type="molecule type" value="Genomic_DNA"/>
</dbReference>